<dbReference type="AlphaFoldDB" id="A0A916WTJ2"/>
<evidence type="ECO:0000313" key="2">
    <source>
        <dbReference type="Proteomes" id="UP000623067"/>
    </source>
</evidence>
<reference evidence="1" key="1">
    <citation type="journal article" date="2014" name="Int. J. Syst. Evol. Microbiol.">
        <title>Complete genome sequence of Corynebacterium casei LMG S-19264T (=DSM 44701T), isolated from a smear-ripened cheese.</title>
        <authorList>
            <consortium name="US DOE Joint Genome Institute (JGI-PGF)"/>
            <person name="Walter F."/>
            <person name="Albersmeier A."/>
            <person name="Kalinowski J."/>
            <person name="Ruckert C."/>
        </authorList>
    </citation>
    <scope>NUCLEOTIDE SEQUENCE</scope>
    <source>
        <strain evidence="1">CGMCC 1.15330</strain>
    </source>
</reference>
<proteinExistence type="predicted"/>
<gene>
    <name evidence="1" type="ORF">GCM10011380_23090</name>
</gene>
<accession>A0A916WTJ2</accession>
<dbReference type="RefSeq" id="WP_188658935.1">
    <property type="nucleotide sequence ID" value="NZ_BMIH01000003.1"/>
</dbReference>
<keyword evidence="2" id="KW-1185">Reference proteome</keyword>
<organism evidence="1 2">
    <name type="scientific">Sphingomonas metalli</name>
    <dbReference type="NCBI Taxonomy" id="1779358"/>
    <lineage>
        <taxon>Bacteria</taxon>
        <taxon>Pseudomonadati</taxon>
        <taxon>Pseudomonadota</taxon>
        <taxon>Alphaproteobacteria</taxon>
        <taxon>Sphingomonadales</taxon>
        <taxon>Sphingomonadaceae</taxon>
        <taxon>Sphingomonas</taxon>
    </lineage>
</organism>
<evidence type="ECO:0000313" key="1">
    <source>
        <dbReference type="EMBL" id="GGB33013.1"/>
    </source>
</evidence>
<reference evidence="1" key="2">
    <citation type="submission" date="2020-09" db="EMBL/GenBank/DDBJ databases">
        <authorList>
            <person name="Sun Q."/>
            <person name="Zhou Y."/>
        </authorList>
    </citation>
    <scope>NUCLEOTIDE SEQUENCE</scope>
    <source>
        <strain evidence="1">CGMCC 1.15330</strain>
    </source>
</reference>
<dbReference type="EMBL" id="BMIH01000003">
    <property type="protein sequence ID" value="GGB33013.1"/>
    <property type="molecule type" value="Genomic_DNA"/>
</dbReference>
<dbReference type="Proteomes" id="UP000623067">
    <property type="component" value="Unassembled WGS sequence"/>
</dbReference>
<protein>
    <submittedName>
        <fullName evidence="1">Uncharacterized protein</fullName>
    </submittedName>
</protein>
<comment type="caution">
    <text evidence="1">The sequence shown here is derived from an EMBL/GenBank/DDBJ whole genome shotgun (WGS) entry which is preliminary data.</text>
</comment>
<name>A0A916WTJ2_9SPHN</name>
<sequence length="55" mass="5966">MCHDSFAYAARRSQQEAVAAINATEWRAARAHAKLAVLHAARAVSLARSAESSER</sequence>